<organism evidence="1 2">
    <name type="scientific">candidate division WS6 bacterium GW2011_GWC1_36_11</name>
    <dbReference type="NCBI Taxonomy" id="1619090"/>
    <lineage>
        <taxon>Bacteria</taxon>
        <taxon>Candidatus Dojkabacteria</taxon>
    </lineage>
</organism>
<reference evidence="1 2" key="1">
    <citation type="journal article" date="2015" name="Nature">
        <title>rRNA introns, odd ribosomes, and small enigmatic genomes across a large radiation of phyla.</title>
        <authorList>
            <person name="Brown C.T."/>
            <person name="Hug L.A."/>
            <person name="Thomas B.C."/>
            <person name="Sharon I."/>
            <person name="Castelle C.J."/>
            <person name="Singh A."/>
            <person name="Wilkins M.J."/>
            <person name="Williams K.H."/>
            <person name="Banfield J.F."/>
        </authorList>
    </citation>
    <scope>NUCLEOTIDE SEQUENCE [LARGE SCALE GENOMIC DNA]</scope>
</reference>
<dbReference type="SUPFAM" id="SSF55144">
    <property type="entry name" value="LigT-like"/>
    <property type="match status" value="1"/>
</dbReference>
<dbReference type="AlphaFoldDB" id="A0A0G0DHJ0"/>
<dbReference type="InterPro" id="IPR009097">
    <property type="entry name" value="Cyclic_Pdiesterase"/>
</dbReference>
<accession>A0A0G0DHJ0</accession>
<comment type="caution">
    <text evidence="1">The sequence shown here is derived from an EMBL/GenBank/DDBJ whole genome shotgun (WGS) entry which is preliminary data.</text>
</comment>
<name>A0A0G0DHJ0_9BACT</name>
<evidence type="ECO:0008006" key="3">
    <source>
        <dbReference type="Google" id="ProtNLM"/>
    </source>
</evidence>
<dbReference type="EMBL" id="LBRE01000003">
    <property type="protein sequence ID" value="KKP92898.1"/>
    <property type="molecule type" value="Genomic_DNA"/>
</dbReference>
<dbReference type="Proteomes" id="UP000034140">
    <property type="component" value="Unassembled WGS sequence"/>
</dbReference>
<evidence type="ECO:0000313" key="1">
    <source>
        <dbReference type="EMBL" id="KKP92898.1"/>
    </source>
</evidence>
<gene>
    <name evidence="1" type="ORF">UR96_C0003G0024</name>
</gene>
<dbReference type="Gene3D" id="3.90.1140.10">
    <property type="entry name" value="Cyclic phosphodiesterase"/>
    <property type="match status" value="1"/>
</dbReference>
<sequence length="187" mass="21876">MNFFLGFCPDEKANYKIRKVIVEVGKVFDGLQIPVRWSDPSSYHLYILTLGHSLSFLRLFWLKYKLKGFTIKPFKVVFNTVHIGISRKYKELIYLDLKEGGEEMRNILFELRKRLTIKDQGKFIPHLVLGRVSEDLSAQEYTNISKDLYRVAKDLDINKIEFEVIGLKLIKNSSTGFQILLELNQIQ</sequence>
<proteinExistence type="predicted"/>
<protein>
    <recommendedName>
        <fullName evidence="3">2'-5' RNA ligase</fullName>
    </recommendedName>
</protein>
<evidence type="ECO:0000313" key="2">
    <source>
        <dbReference type="Proteomes" id="UP000034140"/>
    </source>
</evidence>